<reference evidence="2" key="1">
    <citation type="submission" date="2020-11" db="EMBL/GenBank/DDBJ databases">
        <authorList>
            <consortium name="DOE Joint Genome Institute"/>
            <person name="Ahrendt S."/>
            <person name="Riley R."/>
            <person name="Andreopoulos W."/>
            <person name="Labutti K."/>
            <person name="Pangilinan J."/>
            <person name="Ruiz-Duenas F.J."/>
            <person name="Barrasa J.M."/>
            <person name="Sanchez-Garcia M."/>
            <person name="Camarero S."/>
            <person name="Miyauchi S."/>
            <person name="Serrano A."/>
            <person name="Linde D."/>
            <person name="Babiker R."/>
            <person name="Drula E."/>
            <person name="Ayuso-Fernandez I."/>
            <person name="Pacheco R."/>
            <person name="Padilla G."/>
            <person name="Ferreira P."/>
            <person name="Barriuso J."/>
            <person name="Kellner H."/>
            <person name="Castanera R."/>
            <person name="Alfaro M."/>
            <person name="Ramirez L."/>
            <person name="Pisabarro A.G."/>
            <person name="Kuo A."/>
            <person name="Tritt A."/>
            <person name="Lipzen A."/>
            <person name="He G."/>
            <person name="Yan M."/>
            <person name="Ng V."/>
            <person name="Cullen D."/>
            <person name="Martin F."/>
            <person name="Rosso M.-N."/>
            <person name="Henrissat B."/>
            <person name="Hibbett D."/>
            <person name="Martinez A.T."/>
            <person name="Grigoriev I.V."/>
        </authorList>
    </citation>
    <scope>NUCLEOTIDE SEQUENCE</scope>
    <source>
        <strain evidence="2">CBS 506.95</strain>
    </source>
</reference>
<evidence type="ECO:0000313" key="2">
    <source>
        <dbReference type="EMBL" id="KAF9532332.1"/>
    </source>
</evidence>
<dbReference type="PANTHER" id="PTHR28139">
    <property type="entry name" value="UPF0768 PROTEIN YBL029C-A"/>
    <property type="match status" value="1"/>
</dbReference>
<protein>
    <recommendedName>
        <fullName evidence="4">Zinc-ribbon 15 domain-containing protein</fullName>
    </recommendedName>
</protein>
<feature type="compositionally biased region" description="Polar residues" evidence="1">
    <location>
        <begin position="126"/>
        <end position="135"/>
    </location>
</feature>
<dbReference type="PANTHER" id="PTHR28139:SF1">
    <property type="entry name" value="UPF0768 PROTEIN YBL029C-A"/>
    <property type="match status" value="1"/>
</dbReference>
<organism evidence="2 3">
    <name type="scientific">Crepidotus variabilis</name>
    <dbReference type="NCBI Taxonomy" id="179855"/>
    <lineage>
        <taxon>Eukaryota</taxon>
        <taxon>Fungi</taxon>
        <taxon>Dikarya</taxon>
        <taxon>Basidiomycota</taxon>
        <taxon>Agaricomycotina</taxon>
        <taxon>Agaricomycetes</taxon>
        <taxon>Agaricomycetidae</taxon>
        <taxon>Agaricales</taxon>
        <taxon>Agaricineae</taxon>
        <taxon>Crepidotaceae</taxon>
        <taxon>Crepidotus</taxon>
    </lineage>
</organism>
<accession>A0A9P6EP47</accession>
<evidence type="ECO:0008006" key="4">
    <source>
        <dbReference type="Google" id="ProtNLM"/>
    </source>
</evidence>
<dbReference type="Proteomes" id="UP000807306">
    <property type="component" value="Unassembled WGS sequence"/>
</dbReference>
<evidence type="ECO:0000256" key="1">
    <source>
        <dbReference type="SAM" id="MobiDB-lite"/>
    </source>
</evidence>
<keyword evidence="3" id="KW-1185">Reference proteome</keyword>
<comment type="caution">
    <text evidence="2">The sequence shown here is derived from an EMBL/GenBank/DDBJ whole genome shotgun (WGS) entry which is preliminary data.</text>
</comment>
<dbReference type="AlphaFoldDB" id="A0A9P6EP47"/>
<name>A0A9P6EP47_9AGAR</name>
<proteinExistence type="predicted"/>
<evidence type="ECO:0000313" key="3">
    <source>
        <dbReference type="Proteomes" id="UP000807306"/>
    </source>
</evidence>
<sequence length="155" mass="17428">MSKYGYEGVPLTRFPVHHLAFDVRIPSKRPTQAPSLSPHLSCSIIVYLVGCGTKVKPEGPQVSTACPRCHNNSVLPAKATTWFELFWVPLIPVSKEHLWICHICQWRQKKEKEEAQPRDFVPPPQYHNNPQSFTAPNVPGYQPSYIGDTAPPSKA</sequence>
<dbReference type="EMBL" id="MU157832">
    <property type="protein sequence ID" value="KAF9532332.1"/>
    <property type="molecule type" value="Genomic_DNA"/>
</dbReference>
<dbReference type="OrthoDB" id="5545479at2759"/>
<gene>
    <name evidence="2" type="ORF">CPB83DRAFT_673763</name>
</gene>
<feature type="region of interest" description="Disordered" evidence="1">
    <location>
        <begin position="113"/>
        <end position="155"/>
    </location>
</feature>